<evidence type="ECO:0000256" key="7">
    <source>
        <dbReference type="ARBA" id="ARBA00022984"/>
    </source>
</evidence>
<dbReference type="InterPro" id="IPR004101">
    <property type="entry name" value="Mur_ligase_C"/>
</dbReference>
<dbReference type="InterPro" id="IPR005863">
    <property type="entry name" value="UDP-N-AcMur_synth"/>
</dbReference>
<evidence type="ECO:0000256" key="1">
    <source>
        <dbReference type="ARBA" id="ARBA00022490"/>
    </source>
</evidence>
<dbReference type="AlphaFoldDB" id="A0A9D1IZE1"/>
<keyword evidence="7 10" id="KW-0573">Peptidoglycan synthesis</keyword>
<dbReference type="Pfam" id="PF01225">
    <property type="entry name" value="Mur_ligase"/>
    <property type="match status" value="1"/>
</dbReference>
<dbReference type="SUPFAM" id="SSF53244">
    <property type="entry name" value="MurD-like peptide ligases, peptide-binding domain"/>
    <property type="match status" value="1"/>
</dbReference>
<evidence type="ECO:0000256" key="11">
    <source>
        <dbReference type="RuleBase" id="RU004136"/>
    </source>
</evidence>
<sequence>MIGMTVAKVAEHTGGTLCGGGGERPVTGAVRDNREVAPGLMFCALPGARRDGHEFIAAALDAGAPCCLAQRVPEGVSGPVVIVPDVAQAMARLAAACRAQVKAPVVGIVGSSGKTTTKEMVACVLARRYDTLRTEKNFNNELGVPLTLFRIGPETEAAVVELGISHFGEMRRLGAMARPDIAVYTLIGRSHLEALGDRRGVLRAKTELLEEMPDGGLVIVNGDDDLLAGLDCRQRKLSYGLGAGCDVRAENYHCLGAEGSAFTVVSGPHRFEARVGAFGRHMVYAALAAAAVGIELGVPDADIAAGIADYVPVGRRASVIDTGCLTIVDDCYNANPDSTQMAILSAADLGGRLVCILGDMLELGERSEEFHRETGRAALDAGALLLTTGELSAVMGGEHYGSKAALIADLPKRLRRGDVVLVKASHSMAFEEISEALREIKL</sequence>
<dbReference type="GO" id="GO:0008360">
    <property type="term" value="P:regulation of cell shape"/>
    <property type="evidence" value="ECO:0007669"/>
    <property type="project" value="UniProtKB-KW"/>
</dbReference>
<protein>
    <recommendedName>
        <fullName evidence="10 11">UDP-N-acetylmuramoyl-tripeptide--D-alanyl-D-alanine ligase</fullName>
        <ecNumber evidence="10 11">6.3.2.10</ecNumber>
    </recommendedName>
    <alternativeName>
        <fullName evidence="10">D-alanyl-D-alanine-adding enzyme</fullName>
    </alternativeName>
</protein>
<feature type="domain" description="Mur ligase C-terminal" evidence="13">
    <location>
        <begin position="315"/>
        <end position="425"/>
    </location>
</feature>
<evidence type="ECO:0000256" key="3">
    <source>
        <dbReference type="ARBA" id="ARBA00022618"/>
    </source>
</evidence>
<dbReference type="GO" id="GO:0005737">
    <property type="term" value="C:cytoplasm"/>
    <property type="evidence" value="ECO:0007669"/>
    <property type="project" value="UniProtKB-SubCell"/>
</dbReference>
<dbReference type="GO" id="GO:0009252">
    <property type="term" value="P:peptidoglycan biosynthetic process"/>
    <property type="evidence" value="ECO:0007669"/>
    <property type="project" value="UniProtKB-UniRule"/>
</dbReference>
<dbReference type="GO" id="GO:0071555">
    <property type="term" value="P:cell wall organization"/>
    <property type="evidence" value="ECO:0007669"/>
    <property type="project" value="UniProtKB-KW"/>
</dbReference>
<dbReference type="Gene3D" id="3.40.1190.10">
    <property type="entry name" value="Mur-like, catalytic domain"/>
    <property type="match status" value="1"/>
</dbReference>
<evidence type="ECO:0000256" key="9">
    <source>
        <dbReference type="ARBA" id="ARBA00023316"/>
    </source>
</evidence>
<dbReference type="InterPro" id="IPR036615">
    <property type="entry name" value="Mur_ligase_C_dom_sf"/>
</dbReference>
<feature type="domain" description="Mur ligase N-terminal catalytic" evidence="12">
    <location>
        <begin position="32"/>
        <end position="96"/>
    </location>
</feature>
<dbReference type="InterPro" id="IPR036565">
    <property type="entry name" value="Mur-like_cat_sf"/>
</dbReference>
<comment type="function">
    <text evidence="10 11">Involved in cell wall formation. Catalyzes the final step in the synthesis of UDP-N-acetylmuramoyl-pentapeptide, the precursor of murein.</text>
</comment>
<proteinExistence type="inferred from homology"/>
<comment type="pathway">
    <text evidence="10 11">Cell wall biogenesis; peptidoglycan biosynthesis.</text>
</comment>
<comment type="similarity">
    <text evidence="10">Belongs to the MurCDEF family. MurF subfamily.</text>
</comment>
<reference evidence="15" key="1">
    <citation type="submission" date="2020-10" db="EMBL/GenBank/DDBJ databases">
        <authorList>
            <person name="Gilroy R."/>
        </authorList>
    </citation>
    <scope>NUCLEOTIDE SEQUENCE</scope>
    <source>
        <strain evidence="15">ChiGjej3B3-7149</strain>
    </source>
</reference>
<keyword evidence="4 10" id="KW-0547">Nucleotide-binding</keyword>
<evidence type="ECO:0000313" key="15">
    <source>
        <dbReference type="EMBL" id="HIR55476.1"/>
    </source>
</evidence>
<dbReference type="InterPro" id="IPR000713">
    <property type="entry name" value="Mur_ligase_N"/>
</dbReference>
<dbReference type="InterPro" id="IPR013221">
    <property type="entry name" value="Mur_ligase_cen"/>
</dbReference>
<evidence type="ECO:0000259" key="14">
    <source>
        <dbReference type="Pfam" id="PF08245"/>
    </source>
</evidence>
<dbReference type="InterPro" id="IPR051046">
    <property type="entry name" value="MurCDEF_CellWall_CoF430Synth"/>
</dbReference>
<dbReference type="HAMAP" id="MF_02019">
    <property type="entry name" value="MurF"/>
    <property type="match status" value="1"/>
</dbReference>
<dbReference type="SUPFAM" id="SSF53623">
    <property type="entry name" value="MurD-like peptide ligases, catalytic domain"/>
    <property type="match status" value="1"/>
</dbReference>
<organism evidence="15 16">
    <name type="scientific">Candidatus Scatomorpha intestinigallinarum</name>
    <dbReference type="NCBI Taxonomy" id="2840923"/>
    <lineage>
        <taxon>Bacteria</taxon>
        <taxon>Bacillati</taxon>
        <taxon>Bacillota</taxon>
        <taxon>Clostridia</taxon>
        <taxon>Eubacteriales</taxon>
        <taxon>Candidatus Scatomorpha</taxon>
    </lineage>
</organism>
<dbReference type="Proteomes" id="UP000824238">
    <property type="component" value="Unassembled WGS sequence"/>
</dbReference>
<feature type="domain" description="Mur ligase central" evidence="14">
    <location>
        <begin position="109"/>
        <end position="292"/>
    </location>
</feature>
<keyword evidence="6 10" id="KW-0133">Cell shape</keyword>
<dbReference type="InterPro" id="IPR035911">
    <property type="entry name" value="MurE/MurF_N"/>
</dbReference>
<dbReference type="SUPFAM" id="SSF63418">
    <property type="entry name" value="MurE/MurF N-terminal domain"/>
    <property type="match status" value="1"/>
</dbReference>
<keyword evidence="8 10" id="KW-0131">Cell cycle</keyword>
<dbReference type="EMBL" id="DVHH01000187">
    <property type="protein sequence ID" value="HIR55476.1"/>
    <property type="molecule type" value="Genomic_DNA"/>
</dbReference>
<reference evidence="15" key="2">
    <citation type="journal article" date="2021" name="PeerJ">
        <title>Extensive microbial diversity within the chicken gut microbiome revealed by metagenomics and culture.</title>
        <authorList>
            <person name="Gilroy R."/>
            <person name="Ravi A."/>
            <person name="Getino M."/>
            <person name="Pursley I."/>
            <person name="Horton D.L."/>
            <person name="Alikhan N.F."/>
            <person name="Baker D."/>
            <person name="Gharbi K."/>
            <person name="Hall N."/>
            <person name="Watson M."/>
            <person name="Adriaenssens E.M."/>
            <person name="Foster-Nyarko E."/>
            <person name="Jarju S."/>
            <person name="Secka A."/>
            <person name="Antonio M."/>
            <person name="Oren A."/>
            <person name="Chaudhuri R.R."/>
            <person name="La Ragione R."/>
            <person name="Hildebrand F."/>
            <person name="Pallen M.J."/>
        </authorList>
    </citation>
    <scope>NUCLEOTIDE SEQUENCE</scope>
    <source>
        <strain evidence="15">ChiGjej3B3-7149</strain>
    </source>
</reference>
<dbReference type="GO" id="GO:0051301">
    <property type="term" value="P:cell division"/>
    <property type="evidence" value="ECO:0007669"/>
    <property type="project" value="UniProtKB-KW"/>
</dbReference>
<evidence type="ECO:0000256" key="4">
    <source>
        <dbReference type="ARBA" id="ARBA00022741"/>
    </source>
</evidence>
<evidence type="ECO:0000256" key="10">
    <source>
        <dbReference type="HAMAP-Rule" id="MF_02019"/>
    </source>
</evidence>
<dbReference type="Pfam" id="PF02875">
    <property type="entry name" value="Mur_ligase_C"/>
    <property type="match status" value="1"/>
</dbReference>
<dbReference type="PANTHER" id="PTHR43024:SF1">
    <property type="entry name" value="UDP-N-ACETYLMURAMOYL-TRIPEPTIDE--D-ALANYL-D-ALANINE LIGASE"/>
    <property type="match status" value="1"/>
</dbReference>
<keyword evidence="3 10" id="KW-0132">Cell division</keyword>
<evidence type="ECO:0000259" key="13">
    <source>
        <dbReference type="Pfam" id="PF02875"/>
    </source>
</evidence>
<gene>
    <name evidence="10" type="primary">murF</name>
    <name evidence="15" type="ORF">IAD36_07790</name>
</gene>
<dbReference type="PANTHER" id="PTHR43024">
    <property type="entry name" value="UDP-N-ACETYLMURAMOYL-TRIPEPTIDE--D-ALANYL-D-ALANINE LIGASE"/>
    <property type="match status" value="1"/>
</dbReference>
<comment type="caution">
    <text evidence="15">The sequence shown here is derived from an EMBL/GenBank/DDBJ whole genome shotgun (WGS) entry which is preliminary data.</text>
</comment>
<dbReference type="Gene3D" id="3.90.190.20">
    <property type="entry name" value="Mur ligase, C-terminal domain"/>
    <property type="match status" value="1"/>
</dbReference>
<evidence type="ECO:0000256" key="2">
    <source>
        <dbReference type="ARBA" id="ARBA00022598"/>
    </source>
</evidence>
<evidence type="ECO:0000259" key="12">
    <source>
        <dbReference type="Pfam" id="PF01225"/>
    </source>
</evidence>
<dbReference type="Pfam" id="PF08245">
    <property type="entry name" value="Mur_ligase_M"/>
    <property type="match status" value="1"/>
</dbReference>
<dbReference type="NCBIfam" id="TIGR01143">
    <property type="entry name" value="murF"/>
    <property type="match status" value="1"/>
</dbReference>
<feature type="binding site" evidence="10">
    <location>
        <begin position="110"/>
        <end position="116"/>
    </location>
    <ligand>
        <name>ATP</name>
        <dbReference type="ChEBI" id="CHEBI:30616"/>
    </ligand>
</feature>
<comment type="subcellular location">
    <subcellularLocation>
        <location evidence="10 11">Cytoplasm</location>
    </subcellularLocation>
</comment>
<evidence type="ECO:0000256" key="5">
    <source>
        <dbReference type="ARBA" id="ARBA00022840"/>
    </source>
</evidence>
<dbReference type="EC" id="6.3.2.10" evidence="10 11"/>
<evidence type="ECO:0000256" key="6">
    <source>
        <dbReference type="ARBA" id="ARBA00022960"/>
    </source>
</evidence>
<keyword evidence="1 10" id="KW-0963">Cytoplasm</keyword>
<dbReference type="Gene3D" id="3.40.1390.10">
    <property type="entry name" value="MurE/MurF, N-terminal domain"/>
    <property type="match status" value="1"/>
</dbReference>
<dbReference type="GO" id="GO:0047480">
    <property type="term" value="F:UDP-N-acetylmuramoyl-tripeptide-D-alanyl-D-alanine ligase activity"/>
    <property type="evidence" value="ECO:0007669"/>
    <property type="project" value="UniProtKB-UniRule"/>
</dbReference>
<comment type="catalytic activity">
    <reaction evidence="10 11">
        <text>D-alanyl-D-alanine + UDP-N-acetyl-alpha-D-muramoyl-L-alanyl-gamma-D-glutamyl-meso-2,6-diaminopimelate + ATP = UDP-N-acetyl-alpha-D-muramoyl-L-alanyl-gamma-D-glutamyl-meso-2,6-diaminopimeloyl-D-alanyl-D-alanine + ADP + phosphate + H(+)</text>
        <dbReference type="Rhea" id="RHEA:28374"/>
        <dbReference type="ChEBI" id="CHEBI:15378"/>
        <dbReference type="ChEBI" id="CHEBI:30616"/>
        <dbReference type="ChEBI" id="CHEBI:43474"/>
        <dbReference type="ChEBI" id="CHEBI:57822"/>
        <dbReference type="ChEBI" id="CHEBI:61386"/>
        <dbReference type="ChEBI" id="CHEBI:83905"/>
        <dbReference type="ChEBI" id="CHEBI:456216"/>
        <dbReference type="EC" id="6.3.2.10"/>
    </reaction>
</comment>
<name>A0A9D1IZE1_9FIRM</name>
<accession>A0A9D1IZE1</accession>
<dbReference type="GO" id="GO:0005524">
    <property type="term" value="F:ATP binding"/>
    <property type="evidence" value="ECO:0007669"/>
    <property type="project" value="UniProtKB-UniRule"/>
</dbReference>
<evidence type="ECO:0000313" key="16">
    <source>
        <dbReference type="Proteomes" id="UP000824238"/>
    </source>
</evidence>
<keyword evidence="9 10" id="KW-0961">Cell wall biogenesis/degradation</keyword>
<keyword evidence="5 10" id="KW-0067">ATP-binding</keyword>
<keyword evidence="2 10" id="KW-0436">Ligase</keyword>
<evidence type="ECO:0000256" key="8">
    <source>
        <dbReference type="ARBA" id="ARBA00023306"/>
    </source>
</evidence>